<reference evidence="6 7" key="1">
    <citation type="submission" date="2021-02" db="EMBL/GenBank/DDBJ databases">
        <title>Complete genome of Desulfoluna sp. strain ASN36.</title>
        <authorList>
            <person name="Takahashi A."/>
            <person name="Kojima H."/>
            <person name="Fukui M."/>
        </authorList>
    </citation>
    <scope>NUCLEOTIDE SEQUENCE [LARGE SCALE GENOMIC DNA]</scope>
    <source>
        <strain evidence="6 7">ASN36</strain>
    </source>
</reference>
<keyword evidence="2" id="KW-0479">Metal-binding</keyword>
<dbReference type="EMBL" id="AP024488">
    <property type="protein sequence ID" value="BCS96685.1"/>
    <property type="molecule type" value="Genomic_DNA"/>
</dbReference>
<dbReference type="InterPro" id="IPR051805">
    <property type="entry name" value="Dehydratase_Activator_Redct"/>
</dbReference>
<proteinExistence type="predicted"/>
<keyword evidence="3" id="KW-0408">Iron</keyword>
<protein>
    <submittedName>
        <fullName evidence="6">2-hydroxyglutaryl-CoA dehydratase</fullName>
    </submittedName>
</protein>
<dbReference type="InterPro" id="IPR002731">
    <property type="entry name" value="ATPase_BadF"/>
</dbReference>
<accession>A0ABN6F549</accession>
<comment type="cofactor">
    <cofactor evidence="1">
        <name>[4Fe-4S] cluster</name>
        <dbReference type="ChEBI" id="CHEBI:49883"/>
    </cofactor>
</comment>
<dbReference type="PANTHER" id="PTHR32329:SF2">
    <property type="entry name" value="BIFUNCTIONAL PROTEIN [INCLUDES 2-HYDROXYACYL-COA DEHYDRATASE (N-TER) AND ITS ACTIVATOR DOMAIN (C_TERM)"/>
    <property type="match status" value="1"/>
</dbReference>
<dbReference type="Pfam" id="PF01869">
    <property type="entry name" value="BcrAD_BadFG"/>
    <property type="match status" value="1"/>
</dbReference>
<dbReference type="RefSeq" id="WP_236892976.1">
    <property type="nucleotide sequence ID" value="NZ_AP024488.1"/>
</dbReference>
<dbReference type="PANTHER" id="PTHR32329">
    <property type="entry name" value="BIFUNCTIONAL PROTEIN [INCLUDES 2-HYDROXYACYL-COA DEHYDRATASE (N-TER) AND ITS ACTIVATOR DOMAIN (C_TERM)-RELATED"/>
    <property type="match status" value="1"/>
</dbReference>
<gene>
    <name evidence="6" type="primary">hadI</name>
    <name evidence="6" type="ORF">DSLASN_23170</name>
</gene>
<evidence type="ECO:0000313" key="7">
    <source>
        <dbReference type="Proteomes" id="UP001320148"/>
    </source>
</evidence>
<dbReference type="InterPro" id="IPR008275">
    <property type="entry name" value="CoA_E_activase_dom"/>
</dbReference>
<keyword evidence="4" id="KW-0411">Iron-sulfur</keyword>
<organism evidence="6 7">
    <name type="scientific">Desulfoluna limicola</name>
    <dbReference type="NCBI Taxonomy" id="2810562"/>
    <lineage>
        <taxon>Bacteria</taxon>
        <taxon>Pseudomonadati</taxon>
        <taxon>Thermodesulfobacteriota</taxon>
        <taxon>Desulfobacteria</taxon>
        <taxon>Desulfobacterales</taxon>
        <taxon>Desulfolunaceae</taxon>
        <taxon>Desulfoluna</taxon>
    </lineage>
</organism>
<evidence type="ECO:0000256" key="4">
    <source>
        <dbReference type="ARBA" id="ARBA00023014"/>
    </source>
</evidence>
<dbReference type="CDD" id="cd24036">
    <property type="entry name" value="ASKHA_NBD_BcrAD_BadFG_HgdC_HadI"/>
    <property type="match status" value="1"/>
</dbReference>
<sequence>MSLVAGCDVGSLTTKAVIMRNGRVAGALVIPSGPRPAESAAEAMERLCAEMNIAVGDIKCCVGTGYGRESIPFIDTAVSEISCHGKGARWLVPSARTVIDIGGQDCKVIRIDGEGNIVKFVTNDKCASGTGRFLDVMAKVMNIDASRLGTLGATSNAPVTFPSTCTVWAQADVIKHINARCPPEDICAGINTAMANRVSMLANALKVENDICMTGGVAKNEGVVNALSRILGRRIKRTRRADPQLTGALGAALFAGDRV</sequence>
<evidence type="ECO:0000256" key="3">
    <source>
        <dbReference type="ARBA" id="ARBA00023004"/>
    </source>
</evidence>
<name>A0ABN6F549_9BACT</name>
<evidence type="ECO:0000259" key="5">
    <source>
        <dbReference type="Pfam" id="PF01869"/>
    </source>
</evidence>
<dbReference type="NCBIfam" id="TIGR00241">
    <property type="entry name" value="CoA_E_activ"/>
    <property type="match status" value="1"/>
</dbReference>
<dbReference type="Proteomes" id="UP001320148">
    <property type="component" value="Chromosome"/>
</dbReference>
<evidence type="ECO:0000256" key="2">
    <source>
        <dbReference type="ARBA" id="ARBA00022723"/>
    </source>
</evidence>
<feature type="domain" description="ATPase BadF/BadG/BcrA/BcrD type" evidence="5">
    <location>
        <begin position="6"/>
        <end position="255"/>
    </location>
</feature>
<dbReference type="Gene3D" id="3.30.420.40">
    <property type="match status" value="2"/>
</dbReference>
<evidence type="ECO:0000313" key="6">
    <source>
        <dbReference type="EMBL" id="BCS96685.1"/>
    </source>
</evidence>
<keyword evidence="7" id="KW-1185">Reference proteome</keyword>
<dbReference type="InterPro" id="IPR043129">
    <property type="entry name" value="ATPase_NBD"/>
</dbReference>
<dbReference type="SUPFAM" id="SSF53067">
    <property type="entry name" value="Actin-like ATPase domain"/>
    <property type="match status" value="1"/>
</dbReference>
<evidence type="ECO:0000256" key="1">
    <source>
        <dbReference type="ARBA" id="ARBA00001966"/>
    </source>
</evidence>